<protein>
    <recommendedName>
        <fullName evidence="6">Reticulon-like protein</fullName>
    </recommendedName>
</protein>
<feature type="transmembrane region" description="Helical" evidence="6">
    <location>
        <begin position="187"/>
        <end position="205"/>
    </location>
</feature>
<dbReference type="KEGG" id="tml:GSTUM_00006712001"/>
<accession>D5GF26</accession>
<dbReference type="Proteomes" id="UP000006911">
    <property type="component" value="Unassembled WGS sequence"/>
</dbReference>
<feature type="transmembrane region" description="Helical" evidence="6">
    <location>
        <begin position="158"/>
        <end position="181"/>
    </location>
</feature>
<feature type="transmembrane region" description="Helical" evidence="6">
    <location>
        <begin position="93"/>
        <end position="111"/>
    </location>
</feature>
<reference evidence="9 10" key="1">
    <citation type="journal article" date="2010" name="Nature">
        <title>Perigord black truffle genome uncovers evolutionary origins and mechanisms of symbiosis.</title>
        <authorList>
            <person name="Martin F."/>
            <person name="Kohler A."/>
            <person name="Murat C."/>
            <person name="Balestrini R."/>
            <person name="Coutinho P.M."/>
            <person name="Jaillon O."/>
            <person name="Montanini B."/>
            <person name="Morin E."/>
            <person name="Noel B."/>
            <person name="Percudani R."/>
            <person name="Porcel B."/>
            <person name="Rubini A."/>
            <person name="Amicucci A."/>
            <person name="Amselem J."/>
            <person name="Anthouard V."/>
            <person name="Arcioni S."/>
            <person name="Artiguenave F."/>
            <person name="Aury J.M."/>
            <person name="Ballario P."/>
            <person name="Bolchi A."/>
            <person name="Brenna A."/>
            <person name="Brun A."/>
            <person name="Buee M."/>
            <person name="Cantarel B."/>
            <person name="Chevalier G."/>
            <person name="Couloux A."/>
            <person name="Da Silva C."/>
            <person name="Denoeud F."/>
            <person name="Duplessis S."/>
            <person name="Ghignone S."/>
            <person name="Hilselberger B."/>
            <person name="Iotti M."/>
            <person name="Marcais B."/>
            <person name="Mello A."/>
            <person name="Miranda M."/>
            <person name="Pacioni G."/>
            <person name="Quesneville H."/>
            <person name="Riccioni C."/>
            <person name="Ruotolo R."/>
            <person name="Splivallo R."/>
            <person name="Stocchi V."/>
            <person name="Tisserant E."/>
            <person name="Viscomi A.R."/>
            <person name="Zambonelli A."/>
            <person name="Zampieri E."/>
            <person name="Henrissat B."/>
            <person name="Lebrun M.H."/>
            <person name="Paolocci F."/>
            <person name="Bonfante P."/>
            <person name="Ottonello S."/>
            <person name="Wincker P."/>
        </authorList>
    </citation>
    <scope>NUCLEOTIDE SEQUENCE [LARGE SCALE GENOMIC DNA]</scope>
    <source>
        <strain evidence="9 10">Mel28</strain>
    </source>
</reference>
<sequence>MSDLDNSTPEGAAVQIINGSHPTIQNAKADFSGLANSTSSQDSDTTDSDQPLTHYHSFFYDLFTWKFPRATGFFFFAAISLIFAFRFVNVLRYVFKATYILFFLVTFLEIASKPFGTRGFISSIRPKPYYTIPRDSLDRLFGELHDLLNFFALEFQRVLFAENIFATVVASFVSFIGYFLIKYIPLWALSLLTTITAFTAPLIYLQNQEVIDEQIQWANEYANAQLANGRQIAEKYIDDASVRARATASELTQKVQGYAGKKSPATEKSQASSLPENNSPSHEFPDVPKSGFPAVDGESDVKAAAPEPIVA</sequence>
<evidence type="ECO:0000256" key="7">
    <source>
        <dbReference type="SAM" id="MobiDB-lite"/>
    </source>
</evidence>
<evidence type="ECO:0000256" key="4">
    <source>
        <dbReference type="ARBA" id="ARBA00022989"/>
    </source>
</evidence>
<dbReference type="GeneID" id="9187980"/>
<evidence type="ECO:0000256" key="5">
    <source>
        <dbReference type="ARBA" id="ARBA00023136"/>
    </source>
</evidence>
<evidence type="ECO:0000256" key="3">
    <source>
        <dbReference type="ARBA" id="ARBA00022824"/>
    </source>
</evidence>
<feature type="compositionally biased region" description="Polar residues" evidence="7">
    <location>
        <begin position="266"/>
        <end position="281"/>
    </location>
</feature>
<evidence type="ECO:0000256" key="6">
    <source>
        <dbReference type="RuleBase" id="RU363132"/>
    </source>
</evidence>
<feature type="region of interest" description="Disordered" evidence="7">
    <location>
        <begin position="256"/>
        <end position="311"/>
    </location>
</feature>
<dbReference type="RefSeq" id="XP_002838928.1">
    <property type="nucleotide sequence ID" value="XM_002838882.1"/>
</dbReference>
<dbReference type="InterPro" id="IPR003388">
    <property type="entry name" value="Reticulon"/>
</dbReference>
<dbReference type="AlphaFoldDB" id="D5GF26"/>
<evidence type="ECO:0000256" key="1">
    <source>
        <dbReference type="ARBA" id="ARBA00004477"/>
    </source>
</evidence>
<dbReference type="Pfam" id="PF02453">
    <property type="entry name" value="Reticulon"/>
    <property type="match status" value="1"/>
</dbReference>
<evidence type="ECO:0000313" key="10">
    <source>
        <dbReference type="Proteomes" id="UP000006911"/>
    </source>
</evidence>
<feature type="domain" description="Reticulon" evidence="8">
    <location>
        <begin position="59"/>
        <end position="256"/>
    </location>
</feature>
<keyword evidence="5 6" id="KW-0472">Membrane</keyword>
<dbReference type="OMA" id="TGLMKQY"/>
<gene>
    <name evidence="9" type="ORF">GSTUM_00006712001</name>
</gene>
<evidence type="ECO:0000256" key="2">
    <source>
        <dbReference type="ARBA" id="ARBA00022692"/>
    </source>
</evidence>
<keyword evidence="3 6" id="KW-0256">Endoplasmic reticulum</keyword>
<organism evidence="9 10">
    <name type="scientific">Tuber melanosporum (strain Mel28)</name>
    <name type="common">Perigord black truffle</name>
    <dbReference type="NCBI Taxonomy" id="656061"/>
    <lineage>
        <taxon>Eukaryota</taxon>
        <taxon>Fungi</taxon>
        <taxon>Dikarya</taxon>
        <taxon>Ascomycota</taxon>
        <taxon>Pezizomycotina</taxon>
        <taxon>Pezizomycetes</taxon>
        <taxon>Pezizales</taxon>
        <taxon>Tuberaceae</taxon>
        <taxon>Tuber</taxon>
    </lineage>
</organism>
<feature type="transmembrane region" description="Helical" evidence="6">
    <location>
        <begin position="70"/>
        <end position="87"/>
    </location>
</feature>
<evidence type="ECO:0000313" key="9">
    <source>
        <dbReference type="EMBL" id="CAZ83119.1"/>
    </source>
</evidence>
<dbReference type="EMBL" id="FN430197">
    <property type="protein sequence ID" value="CAZ83119.1"/>
    <property type="molecule type" value="Genomic_DNA"/>
</dbReference>
<keyword evidence="4 6" id="KW-1133">Transmembrane helix</keyword>
<dbReference type="eggNOG" id="ENOG502SA83">
    <property type="taxonomic scope" value="Eukaryota"/>
</dbReference>
<dbReference type="InParanoid" id="D5GF26"/>
<name>D5GF26_TUBMM</name>
<dbReference type="STRING" id="656061.D5GF26"/>
<dbReference type="HOGENOM" id="CLU_046578_1_0_1"/>
<dbReference type="PROSITE" id="PS50845">
    <property type="entry name" value="RETICULON"/>
    <property type="match status" value="1"/>
</dbReference>
<dbReference type="GO" id="GO:0005789">
    <property type="term" value="C:endoplasmic reticulum membrane"/>
    <property type="evidence" value="ECO:0007669"/>
    <property type="project" value="UniProtKB-SubCell"/>
</dbReference>
<keyword evidence="2 6" id="KW-0812">Transmembrane</keyword>
<proteinExistence type="predicted"/>
<evidence type="ECO:0000259" key="8">
    <source>
        <dbReference type="PROSITE" id="PS50845"/>
    </source>
</evidence>
<keyword evidence="10" id="KW-1185">Reference proteome</keyword>
<comment type="subcellular location">
    <subcellularLocation>
        <location evidence="1 6">Endoplasmic reticulum membrane</location>
        <topology evidence="1 6">Multi-pass membrane protein</topology>
    </subcellularLocation>
</comment>